<accession>A0A7L0PWL9</accession>
<dbReference type="EMBL" id="VXAT01017347">
    <property type="protein sequence ID" value="NXL09841.1"/>
    <property type="molecule type" value="Genomic_DNA"/>
</dbReference>
<dbReference type="PANTHER" id="PTHR18841:SF0">
    <property type="entry name" value="VITELLINE MEMBRANE OUTER LAYER 1 HOMOLOG A-RELATED"/>
    <property type="match status" value="1"/>
</dbReference>
<feature type="non-terminal residue" evidence="1">
    <location>
        <position position="1"/>
    </location>
</feature>
<dbReference type="Proteomes" id="UP000574277">
    <property type="component" value="Unassembled WGS sequence"/>
</dbReference>
<feature type="non-terminal residue" evidence="1">
    <location>
        <position position="84"/>
    </location>
</feature>
<protein>
    <submittedName>
        <fullName evidence="1">VMO1 protein</fullName>
    </submittedName>
</protein>
<dbReference type="InterPro" id="IPR036706">
    <property type="entry name" value="VOMI_sf"/>
</dbReference>
<dbReference type="Gene3D" id="2.100.10.20">
    <property type="entry name" value="Vitelline membrane outer layer protein I (VOMI)"/>
    <property type="match status" value="1"/>
</dbReference>
<keyword evidence="2" id="KW-1185">Reference proteome</keyword>
<comment type="caution">
    <text evidence="1">The sequence shown here is derived from an EMBL/GenBank/DDBJ whole genome shotgun (WGS) entry which is preliminary data.</text>
</comment>
<sequence>LTSFRLRVEAPRGLWDDTAANDLEAACSDGQVLAGGGGPRGAWGNWSLPCPRGRGVCGLRTRLEPPQRGSDDTALNSAQLFCCA</sequence>
<proteinExistence type="predicted"/>
<reference evidence="1 2" key="1">
    <citation type="submission" date="2019-09" db="EMBL/GenBank/DDBJ databases">
        <title>Bird 10,000 Genomes (B10K) Project - Family phase.</title>
        <authorList>
            <person name="Zhang G."/>
        </authorList>
    </citation>
    <scope>NUCLEOTIDE SEQUENCE [LARGE SCALE GENOMIC DNA]</scope>
    <source>
        <strain evidence="1">B10K-DU-001-44</strain>
        <tissue evidence="1">Muscle</tissue>
    </source>
</reference>
<organism evidence="1 2">
    <name type="scientific">Mesembrinibis cayennensis</name>
    <dbReference type="NCBI Taxonomy" id="1118748"/>
    <lineage>
        <taxon>Eukaryota</taxon>
        <taxon>Metazoa</taxon>
        <taxon>Chordata</taxon>
        <taxon>Craniata</taxon>
        <taxon>Vertebrata</taxon>
        <taxon>Euteleostomi</taxon>
        <taxon>Archelosauria</taxon>
        <taxon>Archosauria</taxon>
        <taxon>Dinosauria</taxon>
        <taxon>Saurischia</taxon>
        <taxon>Theropoda</taxon>
        <taxon>Coelurosauria</taxon>
        <taxon>Aves</taxon>
        <taxon>Neognathae</taxon>
        <taxon>Neoaves</taxon>
        <taxon>Aequornithes</taxon>
        <taxon>Pelecaniformes</taxon>
        <taxon>Threskiornithidae</taxon>
        <taxon>Mesembrinibis</taxon>
    </lineage>
</organism>
<dbReference type="SUPFAM" id="SSF51092">
    <property type="entry name" value="Vitelline membrane outer protein-I (VMO-I)"/>
    <property type="match status" value="1"/>
</dbReference>
<dbReference type="InterPro" id="IPR005515">
    <property type="entry name" value="VOMI"/>
</dbReference>
<dbReference type="Pfam" id="PF03762">
    <property type="entry name" value="VOMI"/>
    <property type="match status" value="1"/>
</dbReference>
<dbReference type="AlphaFoldDB" id="A0A7L0PWL9"/>
<gene>
    <name evidence="1" type="primary">Vmo1_1</name>
    <name evidence="1" type="ORF">MESCAY_R15919</name>
</gene>
<dbReference type="PANTHER" id="PTHR18841">
    <property type="entry name" value="VITELLINE MEMBRANE OUTER LAYER PROTEIN I-RELATED"/>
    <property type="match status" value="1"/>
</dbReference>
<evidence type="ECO:0000313" key="2">
    <source>
        <dbReference type="Proteomes" id="UP000574277"/>
    </source>
</evidence>
<evidence type="ECO:0000313" key="1">
    <source>
        <dbReference type="EMBL" id="NXL09841.1"/>
    </source>
</evidence>
<name>A0A7L0PWL9_9AVES</name>
<dbReference type="GO" id="GO:0005615">
    <property type="term" value="C:extracellular space"/>
    <property type="evidence" value="ECO:0007669"/>
    <property type="project" value="TreeGrafter"/>
</dbReference>